<keyword evidence="6 8" id="KW-1133">Transmembrane helix</keyword>
<evidence type="ECO:0000256" key="1">
    <source>
        <dbReference type="ARBA" id="ARBA00004651"/>
    </source>
</evidence>
<reference evidence="9 10" key="1">
    <citation type="submission" date="2017-11" db="EMBL/GenBank/DDBJ databases">
        <authorList>
            <person name="Han C.G."/>
        </authorList>
    </citation>
    <scope>NUCLEOTIDE SEQUENCE [LARGE SCALE GENOMIC DNA]</scope>
    <source>
        <strain evidence="9 10">HCNT1</strain>
    </source>
</reference>
<accession>A0A2N0D8Z5</accession>
<dbReference type="Pfam" id="PF01925">
    <property type="entry name" value="TauE"/>
    <property type="match status" value="1"/>
</dbReference>
<feature type="transmembrane region" description="Helical" evidence="8">
    <location>
        <begin position="78"/>
        <end position="97"/>
    </location>
</feature>
<evidence type="ECO:0000256" key="7">
    <source>
        <dbReference type="ARBA" id="ARBA00023136"/>
    </source>
</evidence>
<sequence>MSDIAPHLLLLLCLAGFFAGFVDAIAGGGGLITVPAMLIAGIPPLQALGTNKVQSVFGAASATIAYARKGHVNLREQLPMAMMAAMGGALGAALATIVPGDVLRAIMPVLLIAIALYFAFKPNLNDLDKHRRISPFVFGMTFVPLIGFYDGVFGPGTGSFFMLSFVTLAGFGMLKATAHTKLLNLGSNIGALIVFASFGATLWTIGLMMGVCQFLGAQVGSRLAMRTGARLIKPLLVTVCIAFTIKLLSDPTNPLRLWSLAMAVDYLPGH</sequence>
<evidence type="ECO:0000256" key="5">
    <source>
        <dbReference type="ARBA" id="ARBA00022692"/>
    </source>
</evidence>
<dbReference type="EMBL" id="PIQN01000011">
    <property type="protein sequence ID" value="PKA42561.1"/>
    <property type="molecule type" value="Genomic_DNA"/>
</dbReference>
<evidence type="ECO:0000313" key="9">
    <source>
        <dbReference type="EMBL" id="PKA42561.1"/>
    </source>
</evidence>
<dbReference type="AlphaFoldDB" id="A0A2N0D8Z5"/>
<comment type="similarity">
    <text evidence="2 8">Belongs to the 4-toluene sulfonate uptake permease (TSUP) (TC 2.A.102) family.</text>
</comment>
<reference evidence="9 10" key="2">
    <citation type="submission" date="2017-12" db="EMBL/GenBank/DDBJ databases">
        <title>Genome sequence of Rhizobium sullae HCNT1 isolated from Sulla coronaria nodules and featuring peculiar denitrification phenotypes.</title>
        <authorList>
            <person name="De Diego-Diaz B."/>
            <person name="Treu L."/>
            <person name="Campanaro S."/>
            <person name="Da Silva Duarte V."/>
            <person name="Basaglia M."/>
            <person name="Favaro L."/>
            <person name="Casella S."/>
            <person name="Squartini A."/>
        </authorList>
    </citation>
    <scope>NUCLEOTIDE SEQUENCE [LARGE SCALE GENOMIC DNA]</scope>
    <source>
        <strain evidence="9 10">HCNT1</strain>
    </source>
</reference>
<dbReference type="PANTHER" id="PTHR30269">
    <property type="entry name" value="TRANSMEMBRANE PROTEIN YFCA"/>
    <property type="match status" value="1"/>
</dbReference>
<keyword evidence="7 8" id="KW-0472">Membrane</keyword>
<feature type="transmembrane region" description="Helical" evidence="8">
    <location>
        <begin position="158"/>
        <end position="177"/>
    </location>
</feature>
<keyword evidence="4 8" id="KW-1003">Cell membrane</keyword>
<feature type="transmembrane region" description="Helical" evidence="8">
    <location>
        <begin position="103"/>
        <end position="120"/>
    </location>
</feature>
<protein>
    <recommendedName>
        <fullName evidence="8">Probable membrane transporter protein</fullName>
    </recommendedName>
</protein>
<dbReference type="InterPro" id="IPR052017">
    <property type="entry name" value="TSUP"/>
</dbReference>
<comment type="caution">
    <text evidence="9">The sequence shown here is derived from an EMBL/GenBank/DDBJ whole genome shotgun (WGS) entry which is preliminary data.</text>
</comment>
<dbReference type="GO" id="GO:0005886">
    <property type="term" value="C:plasma membrane"/>
    <property type="evidence" value="ECO:0007669"/>
    <property type="project" value="UniProtKB-SubCell"/>
</dbReference>
<evidence type="ECO:0000256" key="4">
    <source>
        <dbReference type="ARBA" id="ARBA00022475"/>
    </source>
</evidence>
<evidence type="ECO:0000256" key="2">
    <source>
        <dbReference type="ARBA" id="ARBA00009142"/>
    </source>
</evidence>
<evidence type="ECO:0000256" key="6">
    <source>
        <dbReference type="ARBA" id="ARBA00022989"/>
    </source>
</evidence>
<dbReference type="RefSeq" id="WP_100771859.1">
    <property type="nucleotide sequence ID" value="NZ_PIQN01000011.1"/>
</dbReference>
<proteinExistence type="inferred from homology"/>
<evidence type="ECO:0000256" key="8">
    <source>
        <dbReference type="RuleBase" id="RU363041"/>
    </source>
</evidence>
<evidence type="ECO:0000256" key="3">
    <source>
        <dbReference type="ARBA" id="ARBA00022448"/>
    </source>
</evidence>
<feature type="transmembrane region" description="Helical" evidence="8">
    <location>
        <begin position="132"/>
        <end position="152"/>
    </location>
</feature>
<dbReference type="Proteomes" id="UP000232164">
    <property type="component" value="Unassembled WGS sequence"/>
</dbReference>
<dbReference type="InterPro" id="IPR002781">
    <property type="entry name" value="TM_pro_TauE-like"/>
</dbReference>
<name>A0A2N0D8Z5_RHISU</name>
<evidence type="ECO:0000313" key="10">
    <source>
        <dbReference type="Proteomes" id="UP000232164"/>
    </source>
</evidence>
<comment type="subcellular location">
    <subcellularLocation>
        <location evidence="1 8">Cell membrane</location>
        <topology evidence="1 8">Multi-pass membrane protein</topology>
    </subcellularLocation>
</comment>
<organism evidence="9 10">
    <name type="scientific">Rhizobium sullae</name>
    <name type="common">Rhizobium hedysari</name>
    <dbReference type="NCBI Taxonomy" id="50338"/>
    <lineage>
        <taxon>Bacteria</taxon>
        <taxon>Pseudomonadati</taxon>
        <taxon>Pseudomonadota</taxon>
        <taxon>Alphaproteobacteria</taxon>
        <taxon>Hyphomicrobiales</taxon>
        <taxon>Rhizobiaceae</taxon>
        <taxon>Rhizobium/Agrobacterium group</taxon>
        <taxon>Rhizobium</taxon>
    </lineage>
</organism>
<gene>
    <name evidence="9" type="ORF">CWR43_17090</name>
</gene>
<keyword evidence="3" id="KW-0813">Transport</keyword>
<dbReference type="STRING" id="1041146.GCA_000427985_04973"/>
<feature type="transmembrane region" description="Helical" evidence="8">
    <location>
        <begin position="189"/>
        <end position="211"/>
    </location>
</feature>
<keyword evidence="5 8" id="KW-0812">Transmembrane</keyword>
<dbReference type="PANTHER" id="PTHR30269:SF0">
    <property type="entry name" value="MEMBRANE TRANSPORTER PROTEIN YFCA-RELATED"/>
    <property type="match status" value="1"/>
</dbReference>